<dbReference type="Proteomes" id="UP000266861">
    <property type="component" value="Unassembled WGS sequence"/>
</dbReference>
<feature type="compositionally biased region" description="Low complexity" evidence="7">
    <location>
        <begin position="354"/>
        <end position="366"/>
    </location>
</feature>
<keyword evidence="4" id="KW-0677">Repeat</keyword>
<evidence type="ECO:0000256" key="6">
    <source>
        <dbReference type="SAM" id="Coils"/>
    </source>
</evidence>
<evidence type="ECO:0000256" key="1">
    <source>
        <dbReference type="ARBA" id="ARBA00004496"/>
    </source>
</evidence>
<evidence type="ECO:0000256" key="4">
    <source>
        <dbReference type="ARBA" id="ARBA00022737"/>
    </source>
</evidence>
<gene>
    <name evidence="8" type="ORF">Glove_30g35</name>
</gene>
<keyword evidence="9" id="KW-1185">Reference proteome</keyword>
<evidence type="ECO:0000256" key="2">
    <source>
        <dbReference type="ARBA" id="ARBA00022441"/>
    </source>
</evidence>
<feature type="coiled-coil region" evidence="6">
    <location>
        <begin position="1087"/>
        <end position="1163"/>
    </location>
</feature>
<evidence type="ECO:0000313" key="8">
    <source>
        <dbReference type="EMBL" id="RHZ87766.1"/>
    </source>
</evidence>
<name>A0A397JP68_9GLOM</name>
<dbReference type="PANTHER" id="PTHR46647:SF1">
    <property type="entry name" value="RAB9 EFFECTOR PROTEIN WITH KELCH MOTIFS"/>
    <property type="match status" value="1"/>
</dbReference>
<feature type="coiled-coil region" evidence="6">
    <location>
        <begin position="970"/>
        <end position="1060"/>
    </location>
</feature>
<reference evidence="8 9" key="1">
    <citation type="submission" date="2018-08" db="EMBL/GenBank/DDBJ databases">
        <title>Genome and evolution of the arbuscular mycorrhizal fungus Diversispora epigaea (formerly Glomus versiforme) and its bacterial endosymbionts.</title>
        <authorList>
            <person name="Sun X."/>
            <person name="Fei Z."/>
            <person name="Harrison M."/>
        </authorList>
    </citation>
    <scope>NUCLEOTIDE SEQUENCE [LARGE SCALE GENOMIC DNA]</scope>
    <source>
        <strain evidence="8 9">IT104</strain>
    </source>
</reference>
<protein>
    <submittedName>
        <fullName evidence="8">Uncharacterized protein</fullName>
    </submittedName>
</protein>
<accession>A0A397JP68</accession>
<dbReference type="Pfam" id="PF24681">
    <property type="entry name" value="Kelch_KLHDC2_KLHL20_DRC7"/>
    <property type="match status" value="1"/>
</dbReference>
<keyword evidence="3" id="KW-0963">Cytoplasm</keyword>
<dbReference type="SUPFAM" id="SSF117281">
    <property type="entry name" value="Kelch motif"/>
    <property type="match status" value="2"/>
</dbReference>
<feature type="compositionally biased region" description="Basic and acidic residues" evidence="7">
    <location>
        <begin position="628"/>
        <end position="638"/>
    </location>
</feature>
<comment type="subcellular location">
    <subcellularLocation>
        <location evidence="1">Cytoplasm</location>
    </subcellularLocation>
</comment>
<feature type="region of interest" description="Disordered" evidence="7">
    <location>
        <begin position="413"/>
        <end position="432"/>
    </location>
</feature>
<feature type="compositionally biased region" description="Low complexity" evidence="7">
    <location>
        <begin position="387"/>
        <end position="397"/>
    </location>
</feature>
<sequence>MSLVSKLKPTAGPIFPWSQIKLEKLNPFPRYGHSSNEWTNNNQIFFFGGIVGGKAQNDVFMLETNTLDVHQITTTGEIPLARSNHSQVNIENNMIVFGGILENNKESDDYIYILNTVTKHWSKILIPITTSAGRYGHSANIIGNVMYIFGGQNERGIYFNDLITFDIKEPKTNDLGWKFVVPINEPPSVRAGHSVCSYQDNLYVFGGTDGVKCYNDLWCYDTKNNFWSEIICDSATPIPRESHRSSLIDDVFYIFGGRTIEGKELSDLSAFKLNSKQWFMFQKMGPSPSPRYWHTMTSLDKLILVFGGESSMQTTKPDEEGAIHVLDTTKIKYPAGTFPGTMFQQQRSHHPRSLSEPPLLSSSTPRIISSPKQLSPPKLNEKNYQNPFFSPPQSSTTPLHIYISRGNTVENLQQSSSSLSVNKSQNPLHKSKTLSDYPLYKYSDSIQSNSSLKSNNNLISKSSDVIPPKRILRVRPGGPKRILKNPLLEMNIMIPFVDKGKSVDRNIIDIDLKEEESTIKSEVMEEQKDENGNSNTRQSVITNQLSNQSFQSFQSVINIENRNLENENNNRKRNSHNLLIENDNNNNNNNNNNKRQSVNLSNNNLNNDDDDKKQSHNLKNNQKSTFNYRKDDENDNRRQTNQLRRKSRIIDQTLIHVSNDKLINTEIPQENFDEITDAIQDNIITGISINQDDIMSETSSINRDDDIIEETLSINQDEIMTENSSINRDDIMEETLSINQDEIMTENPSINQDDDIIAETSAAAFKRASLKTKFPQLTINTLNNFNQDSRMFSSNFTTSPMDEYSSSNSDYIENYKGTVNTLSNLERENFLERLQDQDLLIAEMKKKEIWFKAKLVLAKRAGYLLEFESDDGADIPEGIDLENLMDIGKTGSEKFKVIEAIVQLSQQLQQAKETITNQSKIASQKISDFERMYNEALKEAVDFKTKFSALINKLESKNLLNDVQDIKIQLNKKQKLIEKSKKVVENAEVNVGMMKHVMSEKRNRRSSLATRFKEIAKRCDELEALHEAAQIELKNSISRYRETIQKAKEIQENEELSEDEEFSDVGSNISDYKSASITSSIELEQELKMAETNTAKTQLQLQQLKLKLNQVESDYQAAVKYAQSTENMLQKMKEELTQGKNDIDNLTQKLITVETHNIELEDKLYQLQKTLDIHDNTRNSILQEYANEQLFEQQSIFLKERGQLQQKIDDLQMKIHIAQDEKNLMGQGYDAIRRVYESLRNQNETLKKSNEVLKQKTLLTEKMEEELEEELVRTLLINKHKSPIEPQQIIQSEQQQHDIGELLEIQKWEEERKIIEEQINHYQYRNKRLVKNNGELEQKVIENECKVSILLDQMENVMDTYRIIEDKIKDLQQENSNNLLKFVNDKNNSLLENFEINRTKSITPDVDDDDESALSDPVDENEIEDMINKAYPDLTNFVIPEYPNSPLSSTTENSEYITFGRLEEPDNLELDKIEEENSDDLYEENEEEELSNINNEKEEEELEI</sequence>
<dbReference type="FunFam" id="2.120.10.80:FF:000049">
    <property type="entry name" value="Cell polarity protein (Tea1)"/>
    <property type="match status" value="1"/>
</dbReference>
<feature type="compositionally biased region" description="Polar residues" evidence="7">
    <location>
        <begin position="617"/>
        <end position="627"/>
    </location>
</feature>
<dbReference type="EMBL" id="PQFF01000028">
    <property type="protein sequence ID" value="RHZ87766.1"/>
    <property type="molecule type" value="Genomic_DNA"/>
</dbReference>
<dbReference type="PANTHER" id="PTHR46647">
    <property type="entry name" value="RAB9 EFFECTOR PROTEIN WITH KELCH MOTIFS"/>
    <property type="match status" value="1"/>
</dbReference>
<dbReference type="OrthoDB" id="45365at2759"/>
<feature type="region of interest" description="Disordered" evidence="7">
    <location>
        <begin position="578"/>
        <end position="643"/>
    </location>
</feature>
<evidence type="ECO:0000256" key="3">
    <source>
        <dbReference type="ARBA" id="ARBA00022490"/>
    </source>
</evidence>
<organism evidence="8 9">
    <name type="scientific">Diversispora epigaea</name>
    <dbReference type="NCBI Taxonomy" id="1348612"/>
    <lineage>
        <taxon>Eukaryota</taxon>
        <taxon>Fungi</taxon>
        <taxon>Fungi incertae sedis</taxon>
        <taxon>Mucoromycota</taxon>
        <taxon>Glomeromycotina</taxon>
        <taxon>Glomeromycetes</taxon>
        <taxon>Diversisporales</taxon>
        <taxon>Diversisporaceae</taxon>
        <taxon>Diversispora</taxon>
    </lineage>
</organism>
<feature type="region of interest" description="Disordered" evidence="7">
    <location>
        <begin position="337"/>
        <end position="397"/>
    </location>
</feature>
<evidence type="ECO:0000313" key="9">
    <source>
        <dbReference type="Proteomes" id="UP000266861"/>
    </source>
</evidence>
<feature type="compositionally biased region" description="Low complexity" evidence="7">
    <location>
        <begin position="413"/>
        <end position="426"/>
    </location>
</feature>
<dbReference type="GO" id="GO:0005737">
    <property type="term" value="C:cytoplasm"/>
    <property type="evidence" value="ECO:0007669"/>
    <property type="project" value="UniProtKB-SubCell"/>
</dbReference>
<dbReference type="Gene3D" id="2.120.10.80">
    <property type="entry name" value="Kelch-type beta propeller"/>
    <property type="match status" value="2"/>
</dbReference>
<evidence type="ECO:0000256" key="5">
    <source>
        <dbReference type="ARBA" id="ARBA00023054"/>
    </source>
</evidence>
<keyword evidence="2" id="KW-0880">Kelch repeat</keyword>
<comment type="caution">
    <text evidence="8">The sequence shown here is derived from an EMBL/GenBank/DDBJ whole genome shotgun (WGS) entry which is preliminary data.</text>
</comment>
<feature type="coiled-coil region" evidence="6">
    <location>
        <begin position="1201"/>
        <end position="1256"/>
    </location>
</feature>
<dbReference type="InterPro" id="IPR052124">
    <property type="entry name" value="Rab9_kelch_effector"/>
</dbReference>
<evidence type="ECO:0000256" key="7">
    <source>
        <dbReference type="SAM" id="MobiDB-lite"/>
    </source>
</evidence>
<proteinExistence type="predicted"/>
<feature type="compositionally biased region" description="Acidic residues" evidence="7">
    <location>
        <begin position="1465"/>
        <end position="1490"/>
    </location>
</feature>
<feature type="compositionally biased region" description="Low complexity" evidence="7">
    <location>
        <begin position="578"/>
        <end position="606"/>
    </location>
</feature>
<dbReference type="InterPro" id="IPR015915">
    <property type="entry name" value="Kelch-typ_b-propeller"/>
</dbReference>
<keyword evidence="5 6" id="KW-0175">Coiled coil</keyword>
<feature type="region of interest" description="Disordered" evidence="7">
    <location>
        <begin position="1461"/>
        <end position="1504"/>
    </location>
</feature>
<dbReference type="STRING" id="1348612.A0A397JP68"/>